<dbReference type="Pfam" id="PF00155">
    <property type="entry name" value="Aminotran_1_2"/>
    <property type="match status" value="1"/>
</dbReference>
<dbReference type="InterPro" id="IPR051798">
    <property type="entry name" value="Class-II_PLP-Dep_Aminotrans"/>
</dbReference>
<dbReference type="EMBL" id="JBHLTG010000002">
    <property type="protein sequence ID" value="MFC0678790.1"/>
    <property type="molecule type" value="Genomic_DNA"/>
</dbReference>
<dbReference type="InterPro" id="IPR004839">
    <property type="entry name" value="Aminotransferase_I/II_large"/>
</dbReference>
<keyword evidence="3" id="KW-0663">Pyridoxal phosphate</keyword>
<evidence type="ECO:0000256" key="6">
    <source>
        <dbReference type="SAM" id="MobiDB-lite"/>
    </source>
</evidence>
<dbReference type="CDD" id="cd00609">
    <property type="entry name" value="AAT_like"/>
    <property type="match status" value="1"/>
</dbReference>
<feature type="domain" description="Aminotransferase class I/classII large" evidence="7">
    <location>
        <begin position="32"/>
        <end position="376"/>
    </location>
</feature>
<evidence type="ECO:0000256" key="5">
    <source>
        <dbReference type="ARBA" id="ARBA00037974"/>
    </source>
</evidence>
<dbReference type="Gene3D" id="3.90.1150.10">
    <property type="entry name" value="Aspartate Aminotransferase, domain 1"/>
    <property type="match status" value="1"/>
</dbReference>
<evidence type="ECO:0000256" key="4">
    <source>
        <dbReference type="ARBA" id="ARBA00023239"/>
    </source>
</evidence>
<dbReference type="SUPFAM" id="SSF53383">
    <property type="entry name" value="PLP-dependent transferases"/>
    <property type="match status" value="1"/>
</dbReference>
<dbReference type="InterPro" id="IPR015422">
    <property type="entry name" value="PyrdxlP-dep_Trfase_small"/>
</dbReference>
<dbReference type="RefSeq" id="WP_386668943.1">
    <property type="nucleotide sequence ID" value="NZ_JBHLTG010000002.1"/>
</dbReference>
<keyword evidence="9" id="KW-1185">Reference proteome</keyword>
<accession>A0ABV6RP87</accession>
<evidence type="ECO:0000313" key="9">
    <source>
        <dbReference type="Proteomes" id="UP001589896"/>
    </source>
</evidence>
<dbReference type="Proteomes" id="UP001589896">
    <property type="component" value="Unassembled WGS sequence"/>
</dbReference>
<organism evidence="8 9">
    <name type="scientific">Lysobacter korlensis</name>
    <dbReference type="NCBI Taxonomy" id="553636"/>
    <lineage>
        <taxon>Bacteria</taxon>
        <taxon>Pseudomonadati</taxon>
        <taxon>Pseudomonadota</taxon>
        <taxon>Gammaproteobacteria</taxon>
        <taxon>Lysobacterales</taxon>
        <taxon>Lysobacteraceae</taxon>
        <taxon>Lysobacter</taxon>
    </lineage>
</organism>
<gene>
    <name evidence="8" type="ORF">ACFFGH_13150</name>
</gene>
<dbReference type="EC" id="4.4.1.13" evidence="2"/>
<dbReference type="InterPro" id="IPR015424">
    <property type="entry name" value="PyrdxlP-dep_Trfase"/>
</dbReference>
<name>A0ABV6RP87_9GAMM</name>
<dbReference type="GO" id="GO:0047804">
    <property type="term" value="F:cysteine-S-conjugate beta-lyase activity"/>
    <property type="evidence" value="ECO:0007669"/>
    <property type="project" value="UniProtKB-EC"/>
</dbReference>
<comment type="caution">
    <text evidence="8">The sequence shown here is derived from an EMBL/GenBank/DDBJ whole genome shotgun (WGS) entry which is preliminary data.</text>
</comment>
<evidence type="ECO:0000256" key="1">
    <source>
        <dbReference type="ARBA" id="ARBA00001933"/>
    </source>
</evidence>
<feature type="region of interest" description="Disordered" evidence="6">
    <location>
        <begin position="1"/>
        <end position="20"/>
    </location>
</feature>
<evidence type="ECO:0000256" key="3">
    <source>
        <dbReference type="ARBA" id="ARBA00022898"/>
    </source>
</evidence>
<evidence type="ECO:0000313" key="8">
    <source>
        <dbReference type="EMBL" id="MFC0678790.1"/>
    </source>
</evidence>
<evidence type="ECO:0000256" key="2">
    <source>
        <dbReference type="ARBA" id="ARBA00012224"/>
    </source>
</evidence>
<evidence type="ECO:0000259" key="7">
    <source>
        <dbReference type="Pfam" id="PF00155"/>
    </source>
</evidence>
<comment type="cofactor">
    <cofactor evidence="1">
        <name>pyridoxal 5'-phosphate</name>
        <dbReference type="ChEBI" id="CHEBI:597326"/>
    </cofactor>
</comment>
<comment type="similarity">
    <text evidence="5">Belongs to the class-II pyridoxal-phosphate-dependent aminotransferase family. MalY/PatB cystathionine beta-lyase subfamily.</text>
</comment>
<sequence>MKVTADPLSDLRRRTSSKWTSHPPDVLPLFVAEMDYPLAPAIRAALIDLVERSDTGYVGSPGGLPSAFAGFAESRWNWRPDEAGIRTTTDVSVAIVETLRQVIAPGDRVVITPPVYPPFFEFVPEAGGAVHEVPLIDDGSGWSLDLDGLAEAFAGGATAFLLCNPHNPLGLVHPRETLLAVAELAETHGVVVVSDEIHGPLTHSTAEFTPFLSVSDSARSHAVAVTSASKAWNLAGLKCAMMIAGSPQLVAALDRMPAEVGYRTSLFGLHASVAAFRSSADWLDGAIAEIESSSALLARLLAELLPAVGYRPPSASYLAWLDFRAFELGPDPSAVILDRARVALNAGPTFGRQGVGHARLNLACSPEVLREAVERIAAQVPEQTSP</sequence>
<dbReference type="Gene3D" id="3.40.640.10">
    <property type="entry name" value="Type I PLP-dependent aspartate aminotransferase-like (Major domain)"/>
    <property type="match status" value="1"/>
</dbReference>
<dbReference type="InterPro" id="IPR015421">
    <property type="entry name" value="PyrdxlP-dep_Trfase_major"/>
</dbReference>
<proteinExistence type="inferred from homology"/>
<dbReference type="PANTHER" id="PTHR43525">
    <property type="entry name" value="PROTEIN MALY"/>
    <property type="match status" value="1"/>
</dbReference>
<protein>
    <recommendedName>
        <fullName evidence="2">cysteine-S-conjugate beta-lyase</fullName>
        <ecNumber evidence="2">4.4.1.13</ecNumber>
    </recommendedName>
</protein>
<dbReference type="PANTHER" id="PTHR43525:SF2">
    <property type="entry name" value="CYSTATHIONINE BETA-LYASE-RELATED"/>
    <property type="match status" value="1"/>
</dbReference>
<keyword evidence="4 8" id="KW-0456">Lyase</keyword>
<reference evidence="8 9" key="1">
    <citation type="submission" date="2024-09" db="EMBL/GenBank/DDBJ databases">
        <authorList>
            <person name="Sun Q."/>
            <person name="Mori K."/>
        </authorList>
    </citation>
    <scope>NUCLEOTIDE SEQUENCE [LARGE SCALE GENOMIC DNA]</scope>
    <source>
        <strain evidence="8 9">KCTC 23076</strain>
    </source>
</reference>